<keyword evidence="1 2" id="KW-0456">Lyase</keyword>
<dbReference type="PANTHER" id="PTHR42849">
    <property type="entry name" value="N-ACETYLNEURAMINATE LYASE"/>
    <property type="match status" value="1"/>
</dbReference>
<dbReference type="PIRSF" id="PIRSF001365">
    <property type="entry name" value="DHDPS"/>
    <property type="match status" value="1"/>
</dbReference>
<dbReference type="Pfam" id="PF00701">
    <property type="entry name" value="DHDPS"/>
    <property type="match status" value="1"/>
</dbReference>
<dbReference type="RefSeq" id="WP_386430350.1">
    <property type="nucleotide sequence ID" value="NZ_JBHSBB010000012.1"/>
</dbReference>
<accession>A0ABV8HMM7</accession>
<keyword evidence="4" id="KW-1185">Reference proteome</keyword>
<dbReference type="Proteomes" id="UP001595765">
    <property type="component" value="Unassembled WGS sequence"/>
</dbReference>
<dbReference type="Gene3D" id="3.20.20.70">
    <property type="entry name" value="Aldolase class I"/>
    <property type="match status" value="1"/>
</dbReference>
<dbReference type="SUPFAM" id="SSF51569">
    <property type="entry name" value="Aldolase"/>
    <property type="match status" value="1"/>
</dbReference>
<evidence type="ECO:0000313" key="4">
    <source>
        <dbReference type="Proteomes" id="UP001595765"/>
    </source>
</evidence>
<dbReference type="PANTHER" id="PTHR42849:SF1">
    <property type="entry name" value="N-ACETYLNEURAMINATE LYASE"/>
    <property type="match status" value="1"/>
</dbReference>
<evidence type="ECO:0000256" key="1">
    <source>
        <dbReference type="ARBA" id="ARBA00023239"/>
    </source>
</evidence>
<proteinExistence type="inferred from homology"/>
<dbReference type="SMART" id="SM01130">
    <property type="entry name" value="DHDPS"/>
    <property type="match status" value="1"/>
</dbReference>
<organism evidence="3 4">
    <name type="scientific">Streptomyces polygonati</name>
    <dbReference type="NCBI Taxonomy" id="1617087"/>
    <lineage>
        <taxon>Bacteria</taxon>
        <taxon>Bacillati</taxon>
        <taxon>Actinomycetota</taxon>
        <taxon>Actinomycetes</taxon>
        <taxon>Kitasatosporales</taxon>
        <taxon>Streptomycetaceae</taxon>
        <taxon>Streptomyces</taxon>
    </lineage>
</organism>
<dbReference type="EMBL" id="JBHSBB010000012">
    <property type="protein sequence ID" value="MFC4033255.1"/>
    <property type="molecule type" value="Genomic_DNA"/>
</dbReference>
<evidence type="ECO:0000256" key="2">
    <source>
        <dbReference type="PIRNR" id="PIRNR001365"/>
    </source>
</evidence>
<dbReference type="InterPro" id="IPR002220">
    <property type="entry name" value="DapA-like"/>
</dbReference>
<dbReference type="CDD" id="cd00408">
    <property type="entry name" value="DHDPS-like"/>
    <property type="match status" value="1"/>
</dbReference>
<dbReference type="InterPro" id="IPR013785">
    <property type="entry name" value="Aldolase_TIM"/>
</dbReference>
<gene>
    <name evidence="3" type="ORF">ACFO3J_17410</name>
</gene>
<comment type="similarity">
    <text evidence="2">Belongs to the DapA family.</text>
</comment>
<evidence type="ECO:0000313" key="3">
    <source>
        <dbReference type="EMBL" id="MFC4033255.1"/>
    </source>
</evidence>
<sequence>MYAGLTAALVTPLTAHGGVSGADVSRLVGIVRPHVDALLATLSTGEGWALTRRQWTAMVSHTVRQAGRTPVWAGLLWPHTAQVAELAREAAGLGARAVAVATPFGRQVSQEQMYRHYRVVSAASRLPVIVYVESAVSGNTLELGTLLRICALPGVAAVKDSGGSPGFTRALIAARPGLPVLQGLEERVHDRPGTDGWVMALANVEPALCAEVFAGRADAARSAAGAALLREACERHGLARDDWYRTVKAELHRRGVISTDVTAARDTAEAAAAADRIAVPAASSGPARTEERSPV</sequence>
<name>A0ABV8HMM7_9ACTN</name>
<protein>
    <submittedName>
        <fullName evidence="3">Dihydrodipicolinate synthase family protein</fullName>
    </submittedName>
</protein>
<reference evidence="4" key="1">
    <citation type="journal article" date="2019" name="Int. J. Syst. Evol. Microbiol.">
        <title>The Global Catalogue of Microorganisms (GCM) 10K type strain sequencing project: providing services to taxonomists for standard genome sequencing and annotation.</title>
        <authorList>
            <consortium name="The Broad Institute Genomics Platform"/>
            <consortium name="The Broad Institute Genome Sequencing Center for Infectious Disease"/>
            <person name="Wu L."/>
            <person name="Ma J."/>
        </authorList>
    </citation>
    <scope>NUCLEOTIDE SEQUENCE [LARGE SCALE GENOMIC DNA]</scope>
    <source>
        <strain evidence="4">CGMCC 4.7237</strain>
    </source>
</reference>
<comment type="caution">
    <text evidence="3">The sequence shown here is derived from an EMBL/GenBank/DDBJ whole genome shotgun (WGS) entry which is preliminary data.</text>
</comment>